<keyword evidence="7" id="KW-1185">Reference proteome</keyword>
<accession>A0A2M9D5Q1</accession>
<evidence type="ECO:0000313" key="6">
    <source>
        <dbReference type="EMBL" id="PJJ81031.1"/>
    </source>
</evidence>
<dbReference type="SUPFAM" id="SSF53822">
    <property type="entry name" value="Periplasmic binding protein-like I"/>
    <property type="match status" value="1"/>
</dbReference>
<dbReference type="CDD" id="cd01536">
    <property type="entry name" value="PBP1_ABC_sugar_binding-like"/>
    <property type="match status" value="1"/>
</dbReference>
<feature type="domain" description="Periplasmic binding protein" evidence="5">
    <location>
        <begin position="52"/>
        <end position="307"/>
    </location>
</feature>
<gene>
    <name evidence="6" type="ORF">CLV85_0198</name>
</gene>
<dbReference type="InterPro" id="IPR028082">
    <property type="entry name" value="Peripla_BP_I"/>
</dbReference>
<name>A0A2M9D5Q1_9MICO</name>
<dbReference type="RefSeq" id="WP_100387755.1">
    <property type="nucleotide sequence ID" value="NZ_BMZU01000001.1"/>
</dbReference>
<keyword evidence="6" id="KW-0813">Transport</keyword>
<dbReference type="Proteomes" id="UP000231742">
    <property type="component" value="Unassembled WGS sequence"/>
</dbReference>
<dbReference type="EMBL" id="PGFH01000001">
    <property type="protein sequence ID" value="PJJ81031.1"/>
    <property type="molecule type" value="Genomic_DNA"/>
</dbReference>
<dbReference type="AlphaFoldDB" id="A0A2M9D5Q1"/>
<feature type="signal peptide" evidence="4">
    <location>
        <begin position="1"/>
        <end position="33"/>
    </location>
</feature>
<evidence type="ECO:0000256" key="3">
    <source>
        <dbReference type="ARBA" id="ARBA00022729"/>
    </source>
</evidence>
<comment type="caution">
    <text evidence="6">The sequence shown here is derived from an EMBL/GenBank/DDBJ whole genome shotgun (WGS) entry which is preliminary data.</text>
</comment>
<keyword evidence="3 4" id="KW-0732">Signal</keyword>
<dbReference type="PANTHER" id="PTHR46847:SF1">
    <property type="entry name" value="D-ALLOSE-BINDING PERIPLASMIC PROTEIN-RELATED"/>
    <property type="match status" value="1"/>
</dbReference>
<evidence type="ECO:0000313" key="7">
    <source>
        <dbReference type="Proteomes" id="UP000231742"/>
    </source>
</evidence>
<evidence type="ECO:0000259" key="5">
    <source>
        <dbReference type="Pfam" id="PF13407"/>
    </source>
</evidence>
<dbReference type="Pfam" id="PF13407">
    <property type="entry name" value="Peripla_BP_4"/>
    <property type="match status" value="1"/>
</dbReference>
<dbReference type="OrthoDB" id="4987140at2"/>
<comment type="similarity">
    <text evidence="2">Belongs to the bacterial solute-binding protein 2 family.</text>
</comment>
<keyword evidence="6" id="KW-0762">Sugar transport</keyword>
<protein>
    <submittedName>
        <fullName evidence="6">ABC-type sugar transport system substrate-binding protein</fullName>
    </submittedName>
</protein>
<dbReference type="Gene3D" id="3.40.50.2300">
    <property type="match status" value="2"/>
</dbReference>
<evidence type="ECO:0000256" key="1">
    <source>
        <dbReference type="ARBA" id="ARBA00004196"/>
    </source>
</evidence>
<sequence>MSTTSSRFRRRALSTVAAASVLALSLGACSSAADDSSSTPATNGAIAMGFAGMDITIWNDQLKIMQPIIEDAGYEFLTSDPQWDVQTQVSDWDAWIQRGDVKAIMGFPVQSDAMVPVTERAQAADIPVLGYAVKWDGVEYGTIIDAYEDGRLLGTAAGEWINENMADEAEVTVALIADKTSDLGKGRTEGITDALLETASNAVIDELPGISRAEGNDNAKSQLIADPDTKIWLGTSNDNTAGVYQALLDSGVAADDDSYLVGSLDATNETLDIVKDANSMWRFAFILPAQLLAESNASLLLKAAAGEELEDTVLTSIQVTPENAESFYVQ</sequence>
<dbReference type="PANTHER" id="PTHR46847">
    <property type="entry name" value="D-ALLOSE-BINDING PERIPLASMIC PROTEIN-RELATED"/>
    <property type="match status" value="1"/>
</dbReference>
<dbReference type="InterPro" id="IPR025997">
    <property type="entry name" value="SBP_2_dom"/>
</dbReference>
<dbReference type="GO" id="GO:0030246">
    <property type="term" value="F:carbohydrate binding"/>
    <property type="evidence" value="ECO:0007669"/>
    <property type="project" value="UniProtKB-ARBA"/>
</dbReference>
<evidence type="ECO:0000256" key="4">
    <source>
        <dbReference type="SAM" id="SignalP"/>
    </source>
</evidence>
<proteinExistence type="inferred from homology"/>
<comment type="subcellular location">
    <subcellularLocation>
        <location evidence="1">Cell envelope</location>
    </subcellularLocation>
</comment>
<feature type="chain" id="PRO_5014670395" evidence="4">
    <location>
        <begin position="34"/>
        <end position="330"/>
    </location>
</feature>
<dbReference type="GO" id="GO:0030313">
    <property type="term" value="C:cell envelope"/>
    <property type="evidence" value="ECO:0007669"/>
    <property type="project" value="UniProtKB-SubCell"/>
</dbReference>
<reference evidence="6 7" key="1">
    <citation type="submission" date="2017-11" db="EMBL/GenBank/DDBJ databases">
        <title>Genomic Encyclopedia of Archaeal and Bacterial Type Strains, Phase II (KMG-II): From Individual Species to Whole Genera.</title>
        <authorList>
            <person name="Goeker M."/>
        </authorList>
    </citation>
    <scope>NUCLEOTIDE SEQUENCE [LARGE SCALE GENOMIC DNA]</scope>
    <source>
        <strain evidence="6 7">DSM 16400</strain>
    </source>
</reference>
<evidence type="ECO:0000256" key="2">
    <source>
        <dbReference type="ARBA" id="ARBA00007639"/>
    </source>
</evidence>
<organism evidence="6 7">
    <name type="scientific">Salinibacterium amurskyense</name>
    <dbReference type="NCBI Taxonomy" id="205941"/>
    <lineage>
        <taxon>Bacteria</taxon>
        <taxon>Bacillati</taxon>
        <taxon>Actinomycetota</taxon>
        <taxon>Actinomycetes</taxon>
        <taxon>Micrococcales</taxon>
        <taxon>Microbacteriaceae</taxon>
        <taxon>Salinibacterium</taxon>
    </lineage>
</organism>
<dbReference type="PROSITE" id="PS51257">
    <property type="entry name" value="PROKAR_LIPOPROTEIN"/>
    <property type="match status" value="1"/>
</dbReference>